<dbReference type="InterPro" id="IPR044156">
    <property type="entry name" value="Galectin-like"/>
</dbReference>
<keyword evidence="6" id="KW-1185">Reference proteome</keyword>
<keyword evidence="1 3" id="KW-0430">Lectin</keyword>
<name>A0A3B4AT65_9GOBI</name>
<dbReference type="InterPro" id="IPR001079">
    <property type="entry name" value="Galectin_CRD"/>
</dbReference>
<dbReference type="SMART" id="SM00276">
    <property type="entry name" value="GLECT"/>
    <property type="match status" value="1"/>
</dbReference>
<proteinExistence type="predicted"/>
<dbReference type="Pfam" id="PF00337">
    <property type="entry name" value="Gal-bind_lectin"/>
    <property type="match status" value="1"/>
</dbReference>
<evidence type="ECO:0000259" key="4">
    <source>
        <dbReference type="PROSITE" id="PS51304"/>
    </source>
</evidence>
<dbReference type="GO" id="GO:0030246">
    <property type="term" value="F:carbohydrate binding"/>
    <property type="evidence" value="ECO:0007669"/>
    <property type="project" value="UniProtKB-UniRule"/>
</dbReference>
<reference evidence="5" key="1">
    <citation type="submission" date="2025-08" db="UniProtKB">
        <authorList>
            <consortium name="Ensembl"/>
        </authorList>
    </citation>
    <scope>IDENTIFICATION</scope>
</reference>
<evidence type="ECO:0000256" key="1">
    <source>
        <dbReference type="ARBA" id="ARBA00022734"/>
    </source>
</evidence>
<organism evidence="5 6">
    <name type="scientific">Periophthalmus magnuspinnatus</name>
    <dbReference type="NCBI Taxonomy" id="409849"/>
    <lineage>
        <taxon>Eukaryota</taxon>
        <taxon>Metazoa</taxon>
        <taxon>Chordata</taxon>
        <taxon>Craniata</taxon>
        <taxon>Vertebrata</taxon>
        <taxon>Euteleostomi</taxon>
        <taxon>Actinopterygii</taxon>
        <taxon>Neopterygii</taxon>
        <taxon>Teleostei</taxon>
        <taxon>Neoteleostei</taxon>
        <taxon>Acanthomorphata</taxon>
        <taxon>Gobiaria</taxon>
        <taxon>Gobiiformes</taxon>
        <taxon>Gobioidei</taxon>
        <taxon>Gobiidae</taxon>
        <taxon>Oxudercinae</taxon>
        <taxon>Periophthalmus</taxon>
    </lineage>
</organism>
<evidence type="ECO:0000313" key="6">
    <source>
        <dbReference type="Proteomes" id="UP000261520"/>
    </source>
</evidence>
<protein>
    <recommendedName>
        <fullName evidence="3">Galectin</fullName>
    </recommendedName>
</protein>
<dbReference type="GO" id="GO:0010628">
    <property type="term" value="P:positive regulation of gene expression"/>
    <property type="evidence" value="ECO:0007669"/>
    <property type="project" value="TreeGrafter"/>
</dbReference>
<evidence type="ECO:0000256" key="2">
    <source>
        <dbReference type="ARBA" id="ARBA00022737"/>
    </source>
</evidence>
<dbReference type="FunFam" id="2.60.120.200:FF:000124">
    <property type="entry name" value="Galectin-4"/>
    <property type="match status" value="1"/>
</dbReference>
<feature type="domain" description="Galectin" evidence="4">
    <location>
        <begin position="1"/>
        <end position="116"/>
    </location>
</feature>
<reference evidence="5" key="2">
    <citation type="submission" date="2025-09" db="UniProtKB">
        <authorList>
            <consortium name="Ensembl"/>
        </authorList>
    </citation>
    <scope>IDENTIFICATION</scope>
</reference>
<dbReference type="SUPFAM" id="SSF49899">
    <property type="entry name" value="Concanavalin A-like lectins/glucanases"/>
    <property type="match status" value="1"/>
</dbReference>
<dbReference type="Proteomes" id="UP000261520">
    <property type="component" value="Unplaced"/>
</dbReference>
<dbReference type="SMART" id="SM00908">
    <property type="entry name" value="Gal-bind_lectin"/>
    <property type="match status" value="1"/>
</dbReference>
<dbReference type="InterPro" id="IPR013320">
    <property type="entry name" value="ConA-like_dom_sf"/>
</dbReference>
<keyword evidence="2" id="KW-0677">Repeat</keyword>
<dbReference type="GO" id="GO:0016936">
    <property type="term" value="F:galactoside binding"/>
    <property type="evidence" value="ECO:0007669"/>
    <property type="project" value="TreeGrafter"/>
</dbReference>
<dbReference type="Ensembl" id="ENSPMGT00000020807.1">
    <property type="protein sequence ID" value="ENSPMGP00000019521.1"/>
    <property type="gene ID" value="ENSPMGG00000015857.1"/>
</dbReference>
<accession>A0A3B4AT65</accession>
<evidence type="ECO:0000256" key="3">
    <source>
        <dbReference type="RuleBase" id="RU102079"/>
    </source>
</evidence>
<evidence type="ECO:0000313" key="5">
    <source>
        <dbReference type="Ensembl" id="ENSPMGP00000019521.1"/>
    </source>
</evidence>
<dbReference type="GO" id="GO:0032689">
    <property type="term" value="P:negative regulation of type II interferon production"/>
    <property type="evidence" value="ECO:0007669"/>
    <property type="project" value="TreeGrafter"/>
</dbReference>
<dbReference type="PANTHER" id="PTHR11346">
    <property type="entry name" value="GALECTIN"/>
    <property type="match status" value="1"/>
</dbReference>
<dbReference type="GO" id="GO:0005829">
    <property type="term" value="C:cytosol"/>
    <property type="evidence" value="ECO:0007669"/>
    <property type="project" value="TreeGrafter"/>
</dbReference>
<dbReference type="PANTHER" id="PTHR11346:SF80">
    <property type="entry name" value="GALECTIN-9C"/>
    <property type="match status" value="1"/>
</dbReference>
<dbReference type="STRING" id="409849.ENSPMGP00000019521"/>
<dbReference type="Gene3D" id="2.60.120.200">
    <property type="match status" value="1"/>
</dbReference>
<dbReference type="GO" id="GO:2000562">
    <property type="term" value="P:negative regulation of CD4-positive, alpha-beta T cell proliferation"/>
    <property type="evidence" value="ECO:0007669"/>
    <property type="project" value="TreeGrafter"/>
</dbReference>
<sequence length="116" mass="13321">LMPGRTITIQGSVTPNATRFHVNLCYPSGIALHYNPRFGDNAVVRNTKERERWGSEERGGAMPFQRGHAFTVRERSFRIIVNGMQAHDYRHRFLHLQQVTTLEIDGDVTLTSVVQW</sequence>
<dbReference type="CDD" id="cd00070">
    <property type="entry name" value="GLECT"/>
    <property type="match status" value="1"/>
</dbReference>
<dbReference type="PROSITE" id="PS51304">
    <property type="entry name" value="GALECTIN"/>
    <property type="match status" value="1"/>
</dbReference>
<dbReference type="AlphaFoldDB" id="A0A3B4AT65"/>
<dbReference type="GO" id="GO:0005634">
    <property type="term" value="C:nucleus"/>
    <property type="evidence" value="ECO:0007669"/>
    <property type="project" value="TreeGrafter"/>
</dbReference>